<keyword evidence="2" id="KW-1185">Reference proteome</keyword>
<dbReference type="AlphaFoldDB" id="A0AAV4II23"/>
<keyword evidence="1" id="KW-0540">Nuclease</keyword>
<accession>A0AAV4II23</accession>
<dbReference type="Proteomes" id="UP000762676">
    <property type="component" value="Unassembled WGS sequence"/>
</dbReference>
<evidence type="ECO:0000313" key="1">
    <source>
        <dbReference type="EMBL" id="GFS09799.1"/>
    </source>
</evidence>
<organism evidence="1 2">
    <name type="scientific">Elysia marginata</name>
    <dbReference type="NCBI Taxonomy" id="1093978"/>
    <lineage>
        <taxon>Eukaryota</taxon>
        <taxon>Metazoa</taxon>
        <taxon>Spiralia</taxon>
        <taxon>Lophotrochozoa</taxon>
        <taxon>Mollusca</taxon>
        <taxon>Gastropoda</taxon>
        <taxon>Heterobranchia</taxon>
        <taxon>Euthyneura</taxon>
        <taxon>Panpulmonata</taxon>
        <taxon>Sacoglossa</taxon>
        <taxon>Placobranchoidea</taxon>
        <taxon>Plakobranchidae</taxon>
        <taxon>Elysia</taxon>
    </lineage>
</organism>
<reference evidence="1 2" key="1">
    <citation type="journal article" date="2021" name="Elife">
        <title>Chloroplast acquisition without the gene transfer in kleptoplastic sea slugs, Plakobranchus ocellatus.</title>
        <authorList>
            <person name="Maeda T."/>
            <person name="Takahashi S."/>
            <person name="Yoshida T."/>
            <person name="Shimamura S."/>
            <person name="Takaki Y."/>
            <person name="Nagai Y."/>
            <person name="Toyoda A."/>
            <person name="Suzuki Y."/>
            <person name="Arimoto A."/>
            <person name="Ishii H."/>
            <person name="Satoh N."/>
            <person name="Nishiyama T."/>
            <person name="Hasebe M."/>
            <person name="Maruyama T."/>
            <person name="Minagawa J."/>
            <person name="Obokata J."/>
            <person name="Shigenobu S."/>
        </authorList>
    </citation>
    <scope>NUCLEOTIDE SEQUENCE [LARGE SCALE GENOMIC DNA]</scope>
</reference>
<comment type="caution">
    <text evidence="1">The sequence shown here is derived from an EMBL/GenBank/DDBJ whole genome shotgun (WGS) entry which is preliminary data.</text>
</comment>
<dbReference type="GO" id="GO:0004519">
    <property type="term" value="F:endonuclease activity"/>
    <property type="evidence" value="ECO:0007669"/>
    <property type="project" value="UniProtKB-KW"/>
</dbReference>
<protein>
    <submittedName>
        <fullName evidence="1">Endonuclease-reverse transcriptase</fullName>
    </submittedName>
</protein>
<name>A0AAV4II23_9GAST</name>
<keyword evidence="1" id="KW-0378">Hydrolase</keyword>
<sequence>MRCYRRVLRISWKEHKTNKEVLQAADVTERLLDQLIKRKLRYASHVIREGSENLLLLDLKGRIEGRRGRPRERPKMSWTDDIKQWTHYRTWRNQTES</sequence>
<gene>
    <name evidence="1" type="ORF">ElyMa_006631300</name>
</gene>
<dbReference type="EMBL" id="BMAT01013304">
    <property type="protein sequence ID" value="GFS09799.1"/>
    <property type="molecule type" value="Genomic_DNA"/>
</dbReference>
<evidence type="ECO:0000313" key="2">
    <source>
        <dbReference type="Proteomes" id="UP000762676"/>
    </source>
</evidence>
<keyword evidence="1" id="KW-0255">Endonuclease</keyword>
<proteinExistence type="predicted"/>